<dbReference type="AlphaFoldDB" id="A0A4Z1SV20"/>
<proteinExistence type="predicted"/>
<dbReference type="InterPro" id="IPR033362">
    <property type="entry name" value="SSNA1_fam"/>
</dbReference>
<gene>
    <name evidence="2" type="ORF">GMRT_11685</name>
</gene>
<sequence length="105" mass="12173">MATQGSNLQTYNNDLVKLIEALREQRSTLDREIHSHQEDKAKIERDITMLQQRHKELEAALIQKTQARAEYDKTIRESELAYNSIVESSKKLVGILKDRTGTMKM</sequence>
<dbReference type="Proteomes" id="UP000315496">
    <property type="component" value="Chromosome 1"/>
</dbReference>
<feature type="coiled-coil region" evidence="1">
    <location>
        <begin position="8"/>
        <end position="77"/>
    </location>
</feature>
<protein>
    <submittedName>
        <fullName evidence="2">Deflagellation inducible protein</fullName>
    </submittedName>
</protein>
<dbReference type="PANTHER" id="PTHR28661">
    <property type="entry name" value="SJOEGREN SYNDROME NUCLEAR AUTOANTIGEN 1"/>
    <property type="match status" value="1"/>
</dbReference>
<keyword evidence="1" id="KW-0175">Coiled coil</keyword>
<reference evidence="2 3" key="1">
    <citation type="submission" date="2019-05" db="EMBL/GenBank/DDBJ databases">
        <title>The compact genome of Giardia muris reveals important steps in the evolution of intestinal protozoan parasites.</title>
        <authorList>
            <person name="Xu F."/>
            <person name="Jimenez-Gonzalez A."/>
            <person name="Einarsson E."/>
            <person name="Astvaldsson A."/>
            <person name="Peirasmaki D."/>
            <person name="Eckmann L."/>
            <person name="Andersson J.O."/>
            <person name="Svard S.G."/>
            <person name="Jerlstrom-Hultqvist J."/>
        </authorList>
    </citation>
    <scope>NUCLEOTIDE SEQUENCE [LARGE SCALE GENOMIC DNA]</scope>
    <source>
        <strain evidence="2 3">Roberts-Thomson</strain>
    </source>
</reference>
<dbReference type="EMBL" id="VDLU01000001">
    <property type="protein sequence ID" value="TNJ29520.1"/>
    <property type="molecule type" value="Genomic_DNA"/>
</dbReference>
<dbReference type="OrthoDB" id="295355at2759"/>
<name>A0A4Z1SV20_GIAMU</name>
<dbReference type="PANTHER" id="PTHR28661:SF1">
    <property type="entry name" value="MICROTUBULE NUCLEATION FACTOR SSNA1"/>
    <property type="match status" value="1"/>
</dbReference>
<evidence type="ECO:0000256" key="1">
    <source>
        <dbReference type="SAM" id="Coils"/>
    </source>
</evidence>
<keyword evidence="2" id="KW-0969">Cilium</keyword>
<keyword evidence="2" id="KW-0966">Cell projection</keyword>
<keyword evidence="3" id="KW-1185">Reference proteome</keyword>
<keyword evidence="2" id="KW-0282">Flagellum</keyword>
<dbReference type="VEuPathDB" id="GiardiaDB:GMRT_11685"/>
<accession>A0A4Z1SV20</accession>
<comment type="caution">
    <text evidence="2">The sequence shown here is derived from an EMBL/GenBank/DDBJ whole genome shotgun (WGS) entry which is preliminary data.</text>
</comment>
<evidence type="ECO:0000313" key="2">
    <source>
        <dbReference type="EMBL" id="TNJ29520.1"/>
    </source>
</evidence>
<dbReference type="GO" id="GO:0036064">
    <property type="term" value="C:ciliary basal body"/>
    <property type="evidence" value="ECO:0007669"/>
    <property type="project" value="TreeGrafter"/>
</dbReference>
<organism evidence="2 3">
    <name type="scientific">Giardia muris</name>
    <dbReference type="NCBI Taxonomy" id="5742"/>
    <lineage>
        <taxon>Eukaryota</taxon>
        <taxon>Metamonada</taxon>
        <taxon>Diplomonadida</taxon>
        <taxon>Hexamitidae</taxon>
        <taxon>Giardiinae</taxon>
        <taxon>Giardia</taxon>
    </lineage>
</organism>
<evidence type="ECO:0000313" key="3">
    <source>
        <dbReference type="Proteomes" id="UP000315496"/>
    </source>
</evidence>